<feature type="domain" description="Ammonium transporter AmtB-like" evidence="9">
    <location>
        <begin position="27"/>
        <end position="113"/>
    </location>
</feature>
<keyword evidence="6 8" id="KW-0472">Membrane</keyword>
<evidence type="ECO:0000259" key="9">
    <source>
        <dbReference type="Pfam" id="PF00909"/>
    </source>
</evidence>
<evidence type="ECO:0000256" key="3">
    <source>
        <dbReference type="ARBA" id="ARBA00022448"/>
    </source>
</evidence>
<dbReference type="SUPFAM" id="SSF111352">
    <property type="entry name" value="Ammonium transporter"/>
    <property type="match status" value="1"/>
</dbReference>
<dbReference type="Proteomes" id="UP000076420">
    <property type="component" value="Unassembled WGS sequence"/>
</dbReference>
<evidence type="ECO:0000256" key="2">
    <source>
        <dbReference type="ARBA" id="ARBA00005887"/>
    </source>
</evidence>
<accession>A0A2C9LBA8</accession>
<dbReference type="GO" id="GO:0005886">
    <property type="term" value="C:plasma membrane"/>
    <property type="evidence" value="ECO:0007669"/>
    <property type="project" value="TreeGrafter"/>
</dbReference>
<evidence type="ECO:0000256" key="1">
    <source>
        <dbReference type="ARBA" id="ARBA00004141"/>
    </source>
</evidence>
<evidence type="ECO:0000256" key="5">
    <source>
        <dbReference type="ARBA" id="ARBA00022989"/>
    </source>
</evidence>
<organism evidence="10 11">
    <name type="scientific">Biomphalaria glabrata</name>
    <name type="common">Bloodfluke planorb</name>
    <name type="synonym">Freshwater snail</name>
    <dbReference type="NCBI Taxonomy" id="6526"/>
    <lineage>
        <taxon>Eukaryota</taxon>
        <taxon>Metazoa</taxon>
        <taxon>Spiralia</taxon>
        <taxon>Lophotrochozoa</taxon>
        <taxon>Mollusca</taxon>
        <taxon>Gastropoda</taxon>
        <taxon>Heterobranchia</taxon>
        <taxon>Euthyneura</taxon>
        <taxon>Panpulmonata</taxon>
        <taxon>Hygrophila</taxon>
        <taxon>Lymnaeoidea</taxon>
        <taxon>Planorbidae</taxon>
        <taxon>Biomphalaria</taxon>
    </lineage>
</organism>
<keyword evidence="7" id="KW-0924">Ammonia transport</keyword>
<keyword evidence="5 8" id="KW-1133">Transmembrane helix</keyword>
<dbReference type="GO" id="GO:0097272">
    <property type="term" value="P:ammonium homeostasis"/>
    <property type="evidence" value="ECO:0007669"/>
    <property type="project" value="TreeGrafter"/>
</dbReference>
<dbReference type="VEuPathDB" id="VectorBase:BGLB029105"/>
<evidence type="ECO:0000313" key="11">
    <source>
        <dbReference type="Proteomes" id="UP000076420"/>
    </source>
</evidence>
<dbReference type="InterPro" id="IPR029020">
    <property type="entry name" value="Ammonium/urea_transptr"/>
</dbReference>
<dbReference type="PANTHER" id="PTHR11730">
    <property type="entry name" value="AMMONIUM TRANSPORTER"/>
    <property type="match status" value="1"/>
</dbReference>
<dbReference type="Pfam" id="PF00909">
    <property type="entry name" value="Ammonium_transp"/>
    <property type="match status" value="1"/>
</dbReference>
<proteinExistence type="inferred from homology"/>
<reference evidence="10" key="1">
    <citation type="submission" date="2020-05" db="UniProtKB">
        <authorList>
            <consortium name="EnsemblMetazoa"/>
        </authorList>
    </citation>
    <scope>IDENTIFICATION</scope>
    <source>
        <strain evidence="10">BB02</strain>
    </source>
</reference>
<dbReference type="KEGG" id="bgt:106052120"/>
<gene>
    <name evidence="10" type="primary">106052120</name>
</gene>
<protein>
    <recommendedName>
        <fullName evidence="9">Ammonium transporter AmtB-like domain-containing protein</fullName>
    </recommendedName>
</protein>
<evidence type="ECO:0000256" key="6">
    <source>
        <dbReference type="ARBA" id="ARBA00023136"/>
    </source>
</evidence>
<dbReference type="EnsemblMetazoa" id="BGLB029105-RA">
    <property type="protein sequence ID" value="BGLB029105-PA"/>
    <property type="gene ID" value="BGLB029105"/>
</dbReference>
<evidence type="ECO:0000256" key="7">
    <source>
        <dbReference type="ARBA" id="ARBA00023177"/>
    </source>
</evidence>
<feature type="transmembrane region" description="Helical" evidence="8">
    <location>
        <begin position="60"/>
        <end position="83"/>
    </location>
</feature>
<evidence type="ECO:0000256" key="8">
    <source>
        <dbReference type="SAM" id="Phobius"/>
    </source>
</evidence>
<comment type="similarity">
    <text evidence="2">Belongs to the ammonia transporter channel (TC 1.A.11.2) family.</text>
</comment>
<evidence type="ECO:0000313" key="10">
    <source>
        <dbReference type="EnsemblMetazoa" id="BGLB029105-PA"/>
    </source>
</evidence>
<dbReference type="AlphaFoldDB" id="A0A2C9LBA8"/>
<sequence length="145" mass="16084">MVHLIEQFLVFVVSYSGEALFLLEIDFVHFGGGTWGALSVALFKYDTGIVFSWNKHAGAILAWQLTGVLSIIAWTGTLSILLFGSLRLMRIFRVSEDVEKKGLDITRHGQHAYPAEAYGYSHLHIMTVGDQGKVSPIDQGWSLSL</sequence>
<dbReference type="GO" id="GO:0008519">
    <property type="term" value="F:ammonium channel activity"/>
    <property type="evidence" value="ECO:0007669"/>
    <property type="project" value="InterPro"/>
</dbReference>
<comment type="subcellular location">
    <subcellularLocation>
        <location evidence="1">Membrane</location>
        <topology evidence="1">Multi-pass membrane protein</topology>
    </subcellularLocation>
</comment>
<keyword evidence="4 8" id="KW-0812">Transmembrane</keyword>
<dbReference type="VEuPathDB" id="VectorBase:BGLAX_037271"/>
<dbReference type="PANTHER" id="PTHR11730:SF6">
    <property type="entry name" value="AMMONIUM TRANSPORTER"/>
    <property type="match status" value="1"/>
</dbReference>
<evidence type="ECO:0000256" key="4">
    <source>
        <dbReference type="ARBA" id="ARBA00022692"/>
    </source>
</evidence>
<keyword evidence="3" id="KW-0813">Transport</keyword>
<name>A0A2C9LBA8_BIOGL</name>
<dbReference type="InterPro" id="IPR024041">
    <property type="entry name" value="NH4_transpt_AmtB-like_dom"/>
</dbReference>
<dbReference type="Gene3D" id="1.10.3430.10">
    <property type="entry name" value="Ammonium transporter AmtB like domains"/>
    <property type="match status" value="1"/>
</dbReference>